<dbReference type="Pfam" id="PF12172">
    <property type="entry name" value="zf-ChsH2"/>
    <property type="match status" value="1"/>
</dbReference>
<feature type="domain" description="ChsH2 C-terminal OB-fold" evidence="1">
    <location>
        <begin position="53"/>
        <end position="118"/>
    </location>
</feature>
<protein>
    <submittedName>
        <fullName evidence="3">Zn-ribbon domain-containing OB-fold protein</fullName>
    </submittedName>
</protein>
<evidence type="ECO:0000259" key="1">
    <source>
        <dbReference type="Pfam" id="PF01796"/>
    </source>
</evidence>
<dbReference type="InterPro" id="IPR052513">
    <property type="entry name" value="Thioester_dehydratase-like"/>
</dbReference>
<organism evidence="3 4">
    <name type="scientific">Nonomuraea harbinensis</name>
    <dbReference type="NCBI Taxonomy" id="1286938"/>
    <lineage>
        <taxon>Bacteria</taxon>
        <taxon>Bacillati</taxon>
        <taxon>Actinomycetota</taxon>
        <taxon>Actinomycetes</taxon>
        <taxon>Streptosporangiales</taxon>
        <taxon>Streptosporangiaceae</taxon>
        <taxon>Nonomuraea</taxon>
    </lineage>
</organism>
<dbReference type="RefSeq" id="WP_219549553.1">
    <property type="nucleotide sequence ID" value="NZ_JAHKRN010000048.1"/>
</dbReference>
<keyword evidence="4" id="KW-1185">Reference proteome</keyword>
<dbReference type="InterPro" id="IPR022002">
    <property type="entry name" value="ChsH2_Znr"/>
</dbReference>
<accession>A0ABW1C174</accession>
<evidence type="ECO:0000259" key="2">
    <source>
        <dbReference type="Pfam" id="PF12172"/>
    </source>
</evidence>
<proteinExistence type="predicted"/>
<dbReference type="Proteomes" id="UP001596096">
    <property type="component" value="Unassembled WGS sequence"/>
</dbReference>
<dbReference type="Pfam" id="PF01796">
    <property type="entry name" value="OB_ChsH2_C"/>
    <property type="match status" value="1"/>
</dbReference>
<dbReference type="EMBL" id="JBHSNW010000016">
    <property type="protein sequence ID" value="MFC5819047.1"/>
    <property type="molecule type" value="Genomic_DNA"/>
</dbReference>
<evidence type="ECO:0000313" key="4">
    <source>
        <dbReference type="Proteomes" id="UP001596096"/>
    </source>
</evidence>
<dbReference type="PANTHER" id="PTHR34075">
    <property type="entry name" value="BLR3430 PROTEIN"/>
    <property type="match status" value="1"/>
</dbReference>
<feature type="domain" description="ChsH2 rubredoxin-like zinc ribbon" evidence="2">
    <location>
        <begin position="16"/>
        <end position="52"/>
    </location>
</feature>
<dbReference type="InterPro" id="IPR002878">
    <property type="entry name" value="ChsH2_C"/>
</dbReference>
<name>A0ABW1C174_9ACTN</name>
<dbReference type="PANTHER" id="PTHR34075:SF5">
    <property type="entry name" value="BLR3430 PROTEIN"/>
    <property type="match status" value="1"/>
</dbReference>
<reference evidence="4" key="1">
    <citation type="journal article" date="2019" name="Int. J. Syst. Evol. Microbiol.">
        <title>The Global Catalogue of Microorganisms (GCM) 10K type strain sequencing project: providing services to taxonomists for standard genome sequencing and annotation.</title>
        <authorList>
            <consortium name="The Broad Institute Genomics Platform"/>
            <consortium name="The Broad Institute Genome Sequencing Center for Infectious Disease"/>
            <person name="Wu L."/>
            <person name="Ma J."/>
        </authorList>
    </citation>
    <scope>NUCLEOTIDE SEQUENCE [LARGE SCALE GENOMIC DNA]</scope>
    <source>
        <strain evidence="4">CGMCC 4.7106</strain>
    </source>
</reference>
<comment type="caution">
    <text evidence="3">The sequence shown here is derived from an EMBL/GenBank/DDBJ whole genome shotgun (WGS) entry which is preliminary data.</text>
</comment>
<evidence type="ECO:0000313" key="3">
    <source>
        <dbReference type="EMBL" id="MFC5819047.1"/>
    </source>
</evidence>
<sequence length="135" mass="15139">MPGPAPAPIPETLPFWEGAADKELRIQRCTPCSRHYFYPRPFCPRCGSEEVEWTTVSGDARLVSYIINYRPFPPFDPATPVVVALVELAEGPRMMTNIVGVAPEPENLELDMPLKAEFIEYEDYTLPVFAPAVAR</sequence>
<gene>
    <name evidence="3" type="ORF">ACFPUY_28460</name>
</gene>